<dbReference type="Gene3D" id="3.40.50.300">
    <property type="entry name" value="P-loop containing nucleotide triphosphate hydrolases"/>
    <property type="match status" value="1"/>
</dbReference>
<dbReference type="InterPro" id="IPR046738">
    <property type="entry name" value="DUF6788"/>
</dbReference>
<dbReference type="Pfam" id="PF13173">
    <property type="entry name" value="AAA_14"/>
    <property type="match status" value="1"/>
</dbReference>
<name>A0A926I150_9FIRM</name>
<evidence type="ECO:0000256" key="1">
    <source>
        <dbReference type="SAM" id="Coils"/>
    </source>
</evidence>
<keyword evidence="5" id="KW-1185">Reference proteome</keyword>
<feature type="domain" description="AAA" evidence="2">
    <location>
        <begin position="129"/>
        <end position="253"/>
    </location>
</feature>
<comment type="caution">
    <text evidence="4">The sequence shown here is derived from an EMBL/GenBank/DDBJ whole genome shotgun (WGS) entry which is preliminary data.</text>
</comment>
<accession>A0A926I150</accession>
<feature type="domain" description="DUF6788" evidence="3">
    <location>
        <begin position="1"/>
        <end position="58"/>
    </location>
</feature>
<dbReference type="Proteomes" id="UP000657006">
    <property type="component" value="Unassembled WGS sequence"/>
</dbReference>
<dbReference type="InterPro" id="IPR027417">
    <property type="entry name" value="P-loop_NTPase"/>
</dbReference>
<dbReference type="GO" id="GO:0005524">
    <property type="term" value="F:ATP binding"/>
    <property type="evidence" value="ECO:0007669"/>
    <property type="project" value="UniProtKB-KW"/>
</dbReference>
<proteinExistence type="predicted"/>
<dbReference type="Pfam" id="PF20586">
    <property type="entry name" value="DUF6788"/>
    <property type="match status" value="1"/>
</dbReference>
<keyword evidence="1" id="KW-0175">Coiled coil</keyword>
<keyword evidence="4" id="KW-0547">Nucleotide-binding</keyword>
<feature type="coiled-coil region" evidence="1">
    <location>
        <begin position="50"/>
        <end position="84"/>
    </location>
</feature>
<reference evidence="4" key="1">
    <citation type="submission" date="2020-08" db="EMBL/GenBank/DDBJ databases">
        <title>Genome public.</title>
        <authorList>
            <person name="Liu C."/>
            <person name="Sun Q."/>
        </authorList>
    </citation>
    <scope>NUCLEOTIDE SEQUENCE</scope>
    <source>
        <strain evidence="4">NSJ-32</strain>
    </source>
</reference>
<gene>
    <name evidence="4" type="ORF">H8730_09905</name>
</gene>
<protein>
    <submittedName>
        <fullName evidence="4">ATP-binding protein</fullName>
    </submittedName>
</protein>
<dbReference type="InterPro" id="IPR041682">
    <property type="entry name" value="AAA_14"/>
</dbReference>
<evidence type="ECO:0000313" key="4">
    <source>
        <dbReference type="EMBL" id="MBC8543859.1"/>
    </source>
</evidence>
<dbReference type="EMBL" id="JACRSQ010000013">
    <property type="protein sequence ID" value="MBC8543859.1"/>
    <property type="molecule type" value="Genomic_DNA"/>
</dbReference>
<keyword evidence="4" id="KW-0067">ATP-binding</keyword>
<evidence type="ECO:0000313" key="5">
    <source>
        <dbReference type="Proteomes" id="UP000657006"/>
    </source>
</evidence>
<dbReference type="RefSeq" id="WP_177714658.1">
    <property type="nucleotide sequence ID" value="NZ_JACRSQ010000013.1"/>
</dbReference>
<dbReference type="PANTHER" id="PTHR33295">
    <property type="entry name" value="ATPASE"/>
    <property type="match status" value="1"/>
</dbReference>
<sequence length="623" mass="72624">MEDVYEIIRRIEERIAGLPAGYISRKTIKGKVQHYRQWREDGKIKSKYIREDELEEIRDQIGERKQLEERLKELKKQVPIQEVKAMKFETNLITGAALGSMVRNVRELEKRDCFEKLVRYLRDDKNWTRVCAVYGLRRTGKTTMLYQAIADMNEEELEKTAYVKMRSSDIMNNLVHDLDTLYHAGYKYIFIDEVTLMEDFIDSAALLSDLYVPMGMRIVLSGTDSLGFWFARDNELYDRVRTIHTTFIPFREYSRLLGIDSIDEYIRYGGMLQPGELAFEDEDAAADDSSFRDNESTRRYIDTAIAKNIQHSLACFRYGHYFGHLRSLYEADELTNAINRIIEDMNHSFVQKVITQDFVSHDLGISERNLRNERDATKRTDALGRIDKQAVTEKLMQLLNIRNREQQTLNVTDSQALQIKQYLKSLDLIVECPIEYAPGAEKEQRVLFTQPGMRYCQAQALVYSLMQDETFSQLSSDERDYITERILGEVRGRMLEDIILLETMKALPKQYKVFKLQFASGEYDMVIYDRETNSCAAYEIKHSSQYVREQARHLLDEEKLALTSPRYGTLAGRYVLYLGEDVDTEDGIAYRNAEQFLKALPEITLASRLEETVSEDEGFHPTL</sequence>
<evidence type="ECO:0000259" key="3">
    <source>
        <dbReference type="Pfam" id="PF20586"/>
    </source>
</evidence>
<organism evidence="4 5">
    <name type="scientific">Bianquea renquensis</name>
    <dbReference type="NCBI Taxonomy" id="2763661"/>
    <lineage>
        <taxon>Bacteria</taxon>
        <taxon>Bacillati</taxon>
        <taxon>Bacillota</taxon>
        <taxon>Clostridia</taxon>
        <taxon>Eubacteriales</taxon>
        <taxon>Bianqueaceae</taxon>
        <taxon>Bianquea</taxon>
    </lineage>
</organism>
<evidence type="ECO:0000259" key="2">
    <source>
        <dbReference type="Pfam" id="PF13173"/>
    </source>
</evidence>
<dbReference type="PANTHER" id="PTHR33295:SF7">
    <property type="entry name" value="ATPASE"/>
    <property type="match status" value="1"/>
</dbReference>
<dbReference type="AlphaFoldDB" id="A0A926I150"/>
<dbReference type="SUPFAM" id="SSF52540">
    <property type="entry name" value="P-loop containing nucleoside triphosphate hydrolases"/>
    <property type="match status" value="1"/>
</dbReference>